<evidence type="ECO:0000256" key="3">
    <source>
        <dbReference type="ARBA" id="ARBA00022979"/>
    </source>
</evidence>
<comment type="similarity">
    <text evidence="1">Belongs to the carnitine/choline acetyltransferase family.</text>
</comment>
<dbReference type="OrthoDB" id="240216at2759"/>
<dbReference type="HOGENOM" id="CLU_013513_5_0_1"/>
<gene>
    <name evidence="9" type="ORF">LOTGIDRAFT_107011</name>
</gene>
<dbReference type="Gene3D" id="3.30.559.10">
    <property type="entry name" value="Chloramphenicol acetyltransferase-like domain"/>
    <property type="match status" value="1"/>
</dbReference>
<proteinExistence type="inferred from homology"/>
<dbReference type="GO" id="GO:0045202">
    <property type="term" value="C:synapse"/>
    <property type="evidence" value="ECO:0007669"/>
    <property type="project" value="GOC"/>
</dbReference>
<dbReference type="AlphaFoldDB" id="V4A157"/>
<dbReference type="InterPro" id="IPR039551">
    <property type="entry name" value="Cho/carn_acyl_trans"/>
</dbReference>
<evidence type="ECO:0000259" key="8">
    <source>
        <dbReference type="Pfam" id="PF00755"/>
    </source>
</evidence>
<evidence type="ECO:0000256" key="1">
    <source>
        <dbReference type="ARBA" id="ARBA00005232"/>
    </source>
</evidence>
<dbReference type="Gene3D" id="3.30.559.70">
    <property type="entry name" value="Choline/Carnitine o-acyltransferase, domain 2"/>
    <property type="match status" value="1"/>
</dbReference>
<dbReference type="PANTHER" id="PTHR22589">
    <property type="entry name" value="CARNITINE O-ACYLTRANSFERASE"/>
    <property type="match status" value="1"/>
</dbReference>
<organism evidence="9 10">
    <name type="scientific">Lottia gigantea</name>
    <name type="common">Giant owl limpet</name>
    <dbReference type="NCBI Taxonomy" id="225164"/>
    <lineage>
        <taxon>Eukaryota</taxon>
        <taxon>Metazoa</taxon>
        <taxon>Spiralia</taxon>
        <taxon>Lophotrochozoa</taxon>
        <taxon>Mollusca</taxon>
        <taxon>Gastropoda</taxon>
        <taxon>Patellogastropoda</taxon>
        <taxon>Lottioidea</taxon>
        <taxon>Lottiidae</taxon>
        <taxon>Lottia</taxon>
    </lineage>
</organism>
<feature type="non-terminal residue" evidence="9">
    <location>
        <position position="1"/>
    </location>
</feature>
<keyword evidence="3" id="KW-0530">Neurotransmitter biosynthesis</keyword>
<evidence type="ECO:0000256" key="4">
    <source>
        <dbReference type="ARBA" id="ARBA00023315"/>
    </source>
</evidence>
<dbReference type="GO" id="GO:0004102">
    <property type="term" value="F:choline O-acetyltransferase activity"/>
    <property type="evidence" value="ECO:0007669"/>
    <property type="project" value="UniProtKB-EC"/>
</dbReference>
<accession>V4A157</accession>
<protein>
    <recommendedName>
        <fullName evidence="6">Choline O-acetyltransferase</fullName>
        <ecNumber evidence="5">2.3.1.6</ecNumber>
    </recommendedName>
</protein>
<dbReference type="STRING" id="225164.V4A157"/>
<reference evidence="9 10" key="1">
    <citation type="journal article" date="2013" name="Nature">
        <title>Insights into bilaterian evolution from three spiralian genomes.</title>
        <authorList>
            <person name="Simakov O."/>
            <person name="Marletaz F."/>
            <person name="Cho S.J."/>
            <person name="Edsinger-Gonzales E."/>
            <person name="Havlak P."/>
            <person name="Hellsten U."/>
            <person name="Kuo D.H."/>
            <person name="Larsson T."/>
            <person name="Lv J."/>
            <person name="Arendt D."/>
            <person name="Savage R."/>
            <person name="Osoegawa K."/>
            <person name="de Jong P."/>
            <person name="Grimwood J."/>
            <person name="Chapman J.A."/>
            <person name="Shapiro H."/>
            <person name="Aerts A."/>
            <person name="Otillar R.P."/>
            <person name="Terry A.Y."/>
            <person name="Boore J.L."/>
            <person name="Grigoriev I.V."/>
            <person name="Lindberg D.R."/>
            <person name="Seaver E.C."/>
            <person name="Weisblat D.A."/>
            <person name="Putnam N.H."/>
            <person name="Rokhsar D.S."/>
        </authorList>
    </citation>
    <scope>NUCLEOTIDE SEQUENCE [LARGE SCALE GENOMIC DNA]</scope>
</reference>
<dbReference type="InterPro" id="IPR042231">
    <property type="entry name" value="Cho/carn_acyl_trans_2"/>
</dbReference>
<sequence length="605" mass="68725">TLPKLPVPKLQSSLDKYLSLLKTVLNPQQYSKTKFLVDEFCKNGGLGEKLQQYVLKQHDRKDNWSYEWWMEDMYLFNKVGLPINSNPGGLFPQQVFKNQTDHLGYSARLLCGFLHYKSIIDNGLLKPERASHSEKGQLLCMDQWYRFLNCYRRPSVEKDESLTDICPPSEGNNIIVLYRNAFFKLHCGDFGTVPRISNVVDRLVDIVNIMDNRSEEAPPVGVLTTTERSQWATARSRLLEDPVNKANIKHLESACFVLCLDKRTVPSHDEDDELHVITCLEHLLHGQGSHVNTGNRWFDSCFQLIVTENGVSGFNYEHSVCEGMPVIDFCEHALIYEESLDNVTSRENVKLGKPIELRWNVSTETLDDIQVASQQIDGLISDLHLSVLDIDTFGREFPKSYGMSPDSFIQLALQLTYYKIHGTLSSTYESASVRRFRYGRVDNIRANSQSALQFVRAMVGEWDTTVNRYALMKDAILSQSNYMKDAIQGYGIDLHILGLRESAKELDIPVPSLFTDDGYKTFNYFKLSTSQVATRNMIGVCYGAVVPDGYGVCYNPKPNSFYAVVTSFRRCPDTDSAMFANSMEASLLQMQGLCERCRTLIDTSS</sequence>
<feature type="domain" description="Choline/carnitine acyltransferase" evidence="8">
    <location>
        <begin position="5"/>
        <end position="584"/>
    </location>
</feature>
<evidence type="ECO:0000256" key="6">
    <source>
        <dbReference type="ARBA" id="ARBA00040495"/>
    </source>
</evidence>
<dbReference type="PANTHER" id="PTHR22589:SF14">
    <property type="entry name" value="CHOLINE O-ACETYLTRANSFERASE"/>
    <property type="match status" value="1"/>
</dbReference>
<dbReference type="InterPro" id="IPR023213">
    <property type="entry name" value="CAT-like_dom_sf"/>
</dbReference>
<dbReference type="GO" id="GO:0043005">
    <property type="term" value="C:neuron projection"/>
    <property type="evidence" value="ECO:0007669"/>
    <property type="project" value="TreeGrafter"/>
</dbReference>
<dbReference type="GO" id="GO:0008292">
    <property type="term" value="P:acetylcholine biosynthetic process"/>
    <property type="evidence" value="ECO:0007669"/>
    <property type="project" value="TreeGrafter"/>
</dbReference>
<dbReference type="KEGG" id="lgi:LOTGIDRAFT_107011"/>
<evidence type="ECO:0000256" key="7">
    <source>
        <dbReference type="PIRSR" id="PIRSR600542-1"/>
    </source>
</evidence>
<evidence type="ECO:0000256" key="5">
    <source>
        <dbReference type="ARBA" id="ARBA00039091"/>
    </source>
</evidence>
<evidence type="ECO:0000256" key="2">
    <source>
        <dbReference type="ARBA" id="ARBA00022679"/>
    </source>
</evidence>
<keyword evidence="4" id="KW-0012">Acyltransferase</keyword>
<dbReference type="CTD" id="20230170"/>
<dbReference type="EC" id="2.3.1.6" evidence="5"/>
<dbReference type="PROSITE" id="PS00439">
    <property type="entry name" value="ACYLTRANSF_C_1"/>
    <property type="match status" value="1"/>
</dbReference>
<dbReference type="GO" id="GO:0005737">
    <property type="term" value="C:cytoplasm"/>
    <property type="evidence" value="ECO:0007669"/>
    <property type="project" value="TreeGrafter"/>
</dbReference>
<keyword evidence="2" id="KW-0808">Transferase</keyword>
<dbReference type="SUPFAM" id="SSF52777">
    <property type="entry name" value="CoA-dependent acyltransferases"/>
    <property type="match status" value="2"/>
</dbReference>
<feature type="active site" description="Proton acceptor" evidence="7">
    <location>
        <position position="318"/>
    </location>
</feature>
<evidence type="ECO:0000313" key="9">
    <source>
        <dbReference type="EMBL" id="ESO87021.1"/>
    </source>
</evidence>
<evidence type="ECO:0000313" key="10">
    <source>
        <dbReference type="Proteomes" id="UP000030746"/>
    </source>
</evidence>
<dbReference type="RefSeq" id="XP_009061976.1">
    <property type="nucleotide sequence ID" value="XM_009063728.1"/>
</dbReference>
<dbReference type="InterPro" id="IPR000542">
    <property type="entry name" value="Carn_acyl_trans"/>
</dbReference>
<dbReference type="Proteomes" id="UP000030746">
    <property type="component" value="Unassembled WGS sequence"/>
</dbReference>
<dbReference type="GO" id="GO:0007274">
    <property type="term" value="P:neuromuscular synaptic transmission"/>
    <property type="evidence" value="ECO:0007669"/>
    <property type="project" value="TreeGrafter"/>
</dbReference>
<dbReference type="EMBL" id="KB202953">
    <property type="protein sequence ID" value="ESO87021.1"/>
    <property type="molecule type" value="Genomic_DNA"/>
</dbReference>
<name>V4A157_LOTGI</name>
<dbReference type="Pfam" id="PF00755">
    <property type="entry name" value="Carn_acyltransf"/>
    <property type="match status" value="1"/>
</dbReference>
<keyword evidence="10" id="KW-1185">Reference proteome</keyword>
<dbReference type="OMA" id="FIKQQKC"/>
<dbReference type="GeneID" id="20230170"/>